<dbReference type="AlphaFoldDB" id="A0A4Q7XZ21"/>
<evidence type="ECO:0000256" key="4">
    <source>
        <dbReference type="ARBA" id="ARBA00023136"/>
    </source>
</evidence>
<evidence type="ECO:0000256" key="3">
    <source>
        <dbReference type="ARBA" id="ARBA00022989"/>
    </source>
</evidence>
<name>A0A4Q7XZ21_9BACT</name>
<keyword evidence="4" id="KW-0472">Membrane</keyword>
<evidence type="ECO:0000313" key="7">
    <source>
        <dbReference type="EMBL" id="RZU29041.1"/>
    </source>
</evidence>
<feature type="domain" description="TonB C-terminal" evidence="6">
    <location>
        <begin position="270"/>
        <end position="361"/>
    </location>
</feature>
<dbReference type="RefSeq" id="WP_130425494.1">
    <property type="nucleotide sequence ID" value="NZ_SHKW01000008.1"/>
</dbReference>
<dbReference type="Pfam" id="PF03544">
    <property type="entry name" value="TonB_C"/>
    <property type="match status" value="1"/>
</dbReference>
<dbReference type="Gene3D" id="3.30.1150.10">
    <property type="match status" value="1"/>
</dbReference>
<gene>
    <name evidence="7" type="ORF">BDD14_6635</name>
</gene>
<proteinExistence type="predicted"/>
<dbReference type="OrthoDB" id="115028at2"/>
<keyword evidence="8" id="KW-1185">Reference proteome</keyword>
<dbReference type="NCBIfam" id="TIGR01352">
    <property type="entry name" value="tonB_Cterm"/>
    <property type="match status" value="1"/>
</dbReference>
<reference evidence="7 8" key="1">
    <citation type="submission" date="2019-02" db="EMBL/GenBank/DDBJ databases">
        <title>Genomic Encyclopedia of Archaeal and Bacterial Type Strains, Phase II (KMG-II): from individual species to whole genera.</title>
        <authorList>
            <person name="Goeker M."/>
        </authorList>
    </citation>
    <scope>NUCLEOTIDE SEQUENCE [LARGE SCALE GENOMIC DNA]</scope>
    <source>
        <strain evidence="7 8">DSM 18101</strain>
    </source>
</reference>
<sequence length="361" mass="37637">MTGPLRRGSQPQNRQFLHFGVLDNGSQCRGSIFTSVTANVTVAIAICLVSAAAKKTIDTRHKLEVLSMAPLPKPIELIRPKIIPPKPIATPSAKVDPPHIKIPEVKLPDIPQPQPFKMVQQPPILPALAQFVQPPPAPKVVNLSQPQPASVINNAPHPTPVSLGQQNNPVISSDNPATNAINLGQRGLAGMSSNTGLGPKATAVHLGSGSTSSQNLNGHDKASKAVNGVKLGVGIGTGSTNALAHVAGPVNLGQYVPPPMPKSSGPTPQQANAAPKVLFKPRPEYTSEAIKLHIEGTISVRLRVAASGAVQVLSVINDLGHGLGDSAVRAVQTSRFQPALNSSGHPIDWEGVVNVVFQLAN</sequence>
<evidence type="ECO:0000313" key="8">
    <source>
        <dbReference type="Proteomes" id="UP000292958"/>
    </source>
</evidence>
<evidence type="ECO:0000259" key="6">
    <source>
        <dbReference type="PROSITE" id="PS52015"/>
    </source>
</evidence>
<comment type="caution">
    <text evidence="7">The sequence shown here is derived from an EMBL/GenBank/DDBJ whole genome shotgun (WGS) entry which is preliminary data.</text>
</comment>
<dbReference type="InterPro" id="IPR037682">
    <property type="entry name" value="TonB_C"/>
</dbReference>
<dbReference type="SUPFAM" id="SSF74653">
    <property type="entry name" value="TolA/TonB C-terminal domain"/>
    <property type="match status" value="1"/>
</dbReference>
<feature type="compositionally biased region" description="Polar residues" evidence="5">
    <location>
        <begin position="208"/>
        <end position="217"/>
    </location>
</feature>
<organism evidence="7 8">
    <name type="scientific">Edaphobacter modestus</name>
    <dbReference type="NCBI Taxonomy" id="388466"/>
    <lineage>
        <taxon>Bacteria</taxon>
        <taxon>Pseudomonadati</taxon>
        <taxon>Acidobacteriota</taxon>
        <taxon>Terriglobia</taxon>
        <taxon>Terriglobales</taxon>
        <taxon>Acidobacteriaceae</taxon>
        <taxon>Edaphobacter</taxon>
    </lineage>
</organism>
<evidence type="ECO:0000256" key="2">
    <source>
        <dbReference type="ARBA" id="ARBA00022692"/>
    </source>
</evidence>
<protein>
    <submittedName>
        <fullName evidence="7">TonB family protein</fullName>
    </submittedName>
</protein>
<dbReference type="Proteomes" id="UP000292958">
    <property type="component" value="Unassembled WGS sequence"/>
</dbReference>
<dbReference type="EMBL" id="SHKW01000008">
    <property type="protein sequence ID" value="RZU29041.1"/>
    <property type="molecule type" value="Genomic_DNA"/>
</dbReference>
<evidence type="ECO:0000256" key="1">
    <source>
        <dbReference type="ARBA" id="ARBA00004167"/>
    </source>
</evidence>
<dbReference type="InterPro" id="IPR006260">
    <property type="entry name" value="TonB/TolA_C"/>
</dbReference>
<keyword evidence="3" id="KW-1133">Transmembrane helix</keyword>
<keyword evidence="2" id="KW-0812">Transmembrane</keyword>
<feature type="region of interest" description="Disordered" evidence="5">
    <location>
        <begin position="199"/>
        <end position="219"/>
    </location>
</feature>
<dbReference type="GO" id="GO:0055085">
    <property type="term" value="P:transmembrane transport"/>
    <property type="evidence" value="ECO:0007669"/>
    <property type="project" value="InterPro"/>
</dbReference>
<dbReference type="GO" id="GO:0016020">
    <property type="term" value="C:membrane"/>
    <property type="evidence" value="ECO:0007669"/>
    <property type="project" value="UniProtKB-SubCell"/>
</dbReference>
<dbReference type="PROSITE" id="PS52015">
    <property type="entry name" value="TONB_CTD"/>
    <property type="match status" value="1"/>
</dbReference>
<evidence type="ECO:0000256" key="5">
    <source>
        <dbReference type="SAM" id="MobiDB-lite"/>
    </source>
</evidence>
<comment type="subcellular location">
    <subcellularLocation>
        <location evidence="1">Membrane</location>
        <topology evidence="1">Single-pass membrane protein</topology>
    </subcellularLocation>
</comment>
<accession>A0A4Q7XZ21</accession>